<dbReference type="SUPFAM" id="SSF50998">
    <property type="entry name" value="Quinoprotein alcohol dehydrogenase-like"/>
    <property type="match status" value="1"/>
</dbReference>
<proteinExistence type="inferred from homology"/>
<evidence type="ECO:0000256" key="3">
    <source>
        <dbReference type="ARBA" id="ARBA00014577"/>
    </source>
</evidence>
<evidence type="ECO:0000313" key="9">
    <source>
        <dbReference type="Proteomes" id="UP001479436"/>
    </source>
</evidence>
<feature type="domain" description="RSE1/DDB1/CPSF1 C-terminal" evidence="5">
    <location>
        <begin position="771"/>
        <end position="1085"/>
    </location>
</feature>
<dbReference type="InterPro" id="IPR058543">
    <property type="entry name" value="Beta-prop_RSE1/DDB1/CPSF1_2nd"/>
</dbReference>
<reference evidence="8 9" key="1">
    <citation type="submission" date="2023-04" db="EMBL/GenBank/DDBJ databases">
        <title>Genome of Basidiobolus ranarum AG-B5.</title>
        <authorList>
            <person name="Stajich J.E."/>
            <person name="Carter-House D."/>
            <person name="Gryganskyi A."/>
        </authorList>
    </citation>
    <scope>NUCLEOTIDE SEQUENCE [LARGE SCALE GENOMIC DNA]</scope>
    <source>
        <strain evidence="8 9">AG-B5</strain>
    </source>
</reference>
<evidence type="ECO:0000256" key="1">
    <source>
        <dbReference type="ARBA" id="ARBA00004123"/>
    </source>
</evidence>
<keyword evidence="4" id="KW-0539">Nucleus</keyword>
<organism evidence="8 9">
    <name type="scientific">Basidiobolus ranarum</name>
    <dbReference type="NCBI Taxonomy" id="34480"/>
    <lineage>
        <taxon>Eukaryota</taxon>
        <taxon>Fungi</taxon>
        <taxon>Fungi incertae sedis</taxon>
        <taxon>Zoopagomycota</taxon>
        <taxon>Entomophthoromycotina</taxon>
        <taxon>Basidiobolomycetes</taxon>
        <taxon>Basidiobolales</taxon>
        <taxon>Basidiobolaceae</taxon>
        <taxon>Basidiobolus</taxon>
    </lineage>
</organism>
<dbReference type="InterPro" id="IPR018846">
    <property type="entry name" value="Beta-prop_RSE1/DDB1/CPSF1_1st"/>
</dbReference>
<feature type="domain" description="RSE1/DDB1/CPSF1 first beta-propeller" evidence="6">
    <location>
        <begin position="14"/>
        <end position="368"/>
    </location>
</feature>
<evidence type="ECO:0000313" key="8">
    <source>
        <dbReference type="EMBL" id="KAK9729390.1"/>
    </source>
</evidence>
<dbReference type="PANTHER" id="PTHR10644">
    <property type="entry name" value="DNA REPAIR/RNA PROCESSING CPSF FAMILY"/>
    <property type="match status" value="1"/>
</dbReference>
<comment type="subcellular location">
    <subcellularLocation>
        <location evidence="1">Nucleus</location>
    </subcellularLocation>
</comment>
<feature type="domain" description="RSE1/DDB1/CPSF1 second beta-propeller" evidence="7">
    <location>
        <begin position="412"/>
        <end position="722"/>
    </location>
</feature>
<evidence type="ECO:0000256" key="2">
    <source>
        <dbReference type="ARBA" id="ARBA00007453"/>
    </source>
</evidence>
<evidence type="ECO:0000259" key="7">
    <source>
        <dbReference type="Pfam" id="PF23726"/>
    </source>
</evidence>
<dbReference type="Pfam" id="PF10433">
    <property type="entry name" value="Beta-prop_RSE1_1st"/>
    <property type="match status" value="1"/>
</dbReference>
<sequence>MAYNYVVTAQKSTSIQNAVKGKFTGPEHTNLIVSKGTRIEIYLLSPEGLRPFMEFGVYGRIATLKLYRPPGRDTDLLFVSTEKYKFFVLSYDHDAGVLNTEANGDLKDLTGKPCDSGQIGLIDSECRLIGMHLYQGLFKVIPIEKESIGKHSGVTRSSSRGKDSLKSVKIGDLRDAFNIRLEELLIVSMTFLHGVAKPTLAVLYQDTKEARHIKTYEISIKDKEFLEGPWSISNVEPGANLLIGVPAPLGGVITIGEQTITYYNGKITRSISIKTTVIKAYGQIDPDGSRYLLGDYLGNLFVLVLLSNDNVVADLKLERLGETSAASCIVYLDNGYTFVGSHFGDSQLVKLGTEPNENEDFLEIVDRFTNLAPIADFCVVDLERQGQGQIVTCSGAYKDGSLRIIRNGVGINEQAVLEMSGIKGIWSLRPTYDASHENMLVISFIGETRVLALDGEEMEEVEDFGGFETNEMTIATANVSGKTVAQVTESSINLIDVESKTSISKWLPDAGSKINVACINPSQIVVALGGGILVYFEIRESELIEKNRCQLEHEIACLDINPLDPSSPTSSSICAVGLWTDISVKLLRLPTLEPLNKQFLGGEIIPRSVLMASFEGINYLLIALGDGHLFNFVLDMTTGELTDRKKITLGTQPIVLSTFKSNGTTHVFAASDRPTVIYSSNQKLSYSNVNLKEVTSVCPFHSSSFPNSLALSSDEGLTIGTIDEIQKLHIRTVPLGEMARRITHQEATRTFGVLTMKLSVDPISGEEDQTSYFKLFDDQTFEVLDSFQMDTHESVQCISSVTFEQDSNVYYVVGTAFALPDQDEPKSGKILVFQVSDTRQIKLISDIEVKGCVYSVVPFAGKLLAGINNKVSLFEWSLNESETGALNHVYSHEGHVLALYIVTRGDFIVVGDLMRSISLLAYKQLDDTIEEISKDYNSNWMSAVEALDDDIYIGSEIGFNLFTVRKNAEATTDEERRRLETVGQFHLGEFVNKFRHGSLVMNQPDNETPAIPSLLFGTANGAIGVVATLPEDQYNFLLQVQSNLTRVIHGVGGLDHQEWRAFQNERKTVSCHGFLDGDLIECFLDLKKERMEDVVTGIEGGTPLKTTVEELTKIIEELARIH</sequence>
<evidence type="ECO:0000259" key="6">
    <source>
        <dbReference type="Pfam" id="PF10433"/>
    </source>
</evidence>
<evidence type="ECO:0000256" key="4">
    <source>
        <dbReference type="ARBA" id="ARBA00023242"/>
    </source>
</evidence>
<comment type="similarity">
    <text evidence="2">Belongs to the DDB1 family.</text>
</comment>
<dbReference type="Pfam" id="PF03178">
    <property type="entry name" value="CPSF_A"/>
    <property type="match status" value="1"/>
</dbReference>
<protein>
    <recommendedName>
        <fullName evidence="3">DNA damage-binding protein 1</fullName>
    </recommendedName>
</protein>
<dbReference type="EMBL" id="JASJQH010006880">
    <property type="protein sequence ID" value="KAK9729390.1"/>
    <property type="molecule type" value="Genomic_DNA"/>
</dbReference>
<keyword evidence="9" id="KW-1185">Reference proteome</keyword>
<dbReference type="Pfam" id="PF23726">
    <property type="entry name" value="Beta-prop_RSE1_2nd"/>
    <property type="match status" value="1"/>
</dbReference>
<dbReference type="InterPro" id="IPR015943">
    <property type="entry name" value="WD40/YVTN_repeat-like_dom_sf"/>
</dbReference>
<gene>
    <name evidence="8" type="primary">DDB1A_1</name>
    <name evidence="8" type="ORF">K7432_000273</name>
</gene>
<dbReference type="SUPFAM" id="SSF75011">
    <property type="entry name" value="3-carboxy-cis,cis-mucoante lactonizing enzyme"/>
    <property type="match status" value="1"/>
</dbReference>
<dbReference type="Gene3D" id="2.130.10.10">
    <property type="entry name" value="YVTN repeat-like/Quinoprotein amine dehydrogenase"/>
    <property type="match status" value="3"/>
</dbReference>
<dbReference type="Proteomes" id="UP001479436">
    <property type="component" value="Unassembled WGS sequence"/>
</dbReference>
<dbReference type="InterPro" id="IPR004871">
    <property type="entry name" value="RSE1/DDB1/CPSF1_C"/>
</dbReference>
<dbReference type="InterPro" id="IPR011047">
    <property type="entry name" value="Quinoprotein_ADH-like_sf"/>
</dbReference>
<comment type="caution">
    <text evidence="8">The sequence shown here is derived from an EMBL/GenBank/DDBJ whole genome shotgun (WGS) entry which is preliminary data.</text>
</comment>
<accession>A0ABR2WBE1</accession>
<evidence type="ECO:0000259" key="5">
    <source>
        <dbReference type="Pfam" id="PF03178"/>
    </source>
</evidence>
<dbReference type="InterPro" id="IPR050358">
    <property type="entry name" value="RSE1/DDB1/CFT1"/>
</dbReference>
<dbReference type="Gene3D" id="1.10.150.910">
    <property type="match status" value="1"/>
</dbReference>
<name>A0ABR2WBE1_9FUNG</name>